<dbReference type="InterPro" id="IPR000421">
    <property type="entry name" value="FA58C"/>
</dbReference>
<dbReference type="GO" id="GO:0004553">
    <property type="term" value="F:hydrolase activity, hydrolyzing O-glycosyl compounds"/>
    <property type="evidence" value="ECO:0007669"/>
    <property type="project" value="InterPro"/>
</dbReference>
<dbReference type="Pfam" id="PF04685">
    <property type="entry name" value="DUF608"/>
    <property type="match status" value="1"/>
</dbReference>
<evidence type="ECO:0000259" key="2">
    <source>
        <dbReference type="PROSITE" id="PS50022"/>
    </source>
</evidence>
<organism evidence="3 4">
    <name type="scientific">Paenibacillus agaridevorans</name>
    <dbReference type="NCBI Taxonomy" id="171404"/>
    <lineage>
        <taxon>Bacteria</taxon>
        <taxon>Bacillati</taxon>
        <taxon>Bacillota</taxon>
        <taxon>Bacilli</taxon>
        <taxon>Bacillales</taxon>
        <taxon>Paenibacillaceae</taxon>
        <taxon>Paenibacillus</taxon>
    </lineage>
</organism>
<name>A0A2R5EQ65_9BACL</name>
<dbReference type="InterPro" id="IPR012341">
    <property type="entry name" value="6hp_glycosidase-like_sf"/>
</dbReference>
<dbReference type="RefSeq" id="WP_181376353.1">
    <property type="nucleotide sequence ID" value="NZ_BDQX01000007.1"/>
</dbReference>
<dbReference type="InterPro" id="IPR008928">
    <property type="entry name" value="6-hairpin_glycosidase_sf"/>
</dbReference>
<protein>
    <recommendedName>
        <fullName evidence="2">F5/8 type C domain-containing protein</fullName>
    </recommendedName>
</protein>
<dbReference type="Pfam" id="PF00754">
    <property type="entry name" value="F5_F8_type_C"/>
    <property type="match status" value="1"/>
</dbReference>
<feature type="domain" description="F5/8 type C" evidence="2">
    <location>
        <begin position="1179"/>
        <end position="1331"/>
    </location>
</feature>
<dbReference type="EMBL" id="BDQX01000007">
    <property type="protein sequence ID" value="GBG05571.1"/>
    <property type="molecule type" value="Genomic_DNA"/>
</dbReference>
<dbReference type="PROSITE" id="PS50022">
    <property type="entry name" value="FA58C_3"/>
    <property type="match status" value="1"/>
</dbReference>
<feature type="signal peptide" evidence="1">
    <location>
        <begin position="1"/>
        <end position="18"/>
    </location>
</feature>
<keyword evidence="1" id="KW-0732">Signal</keyword>
<dbReference type="Proteomes" id="UP000245202">
    <property type="component" value="Unassembled WGS sequence"/>
</dbReference>
<keyword evidence="4" id="KW-1185">Reference proteome</keyword>
<evidence type="ECO:0000256" key="1">
    <source>
        <dbReference type="SAM" id="SignalP"/>
    </source>
</evidence>
<comment type="caution">
    <text evidence="3">The sequence shown here is derived from an EMBL/GenBank/DDBJ whole genome shotgun (WGS) entry which is preliminary data.</text>
</comment>
<sequence length="1341" mass="148034">MKQAIRTFILSALIFTFAALVRPEYGSAQATAEWNWQTNGNYEGWTPGNDIASSSVTDGMLQVTLGGADSQLTSPAVSINATDNKLLVLQYRNGTGNGTAQLYWKTTGHGYSEAYSLPITVQTDNEWHELRVQLPASWTGTVTELRFDPSQGSSGTFEIDYMRILNTTADRYNLANGYVKLSGIYGVIDLVQFDPTGTGSYGENLLAGNLYLTASSGTNTLPGLGTAVTSTFSGNTLTLSNITFGAYGTLNVTGNWVIELDGNKWSNTFTITSNANNIPLHNIGYIMPMQWYDPGFDVTVRNRVPFDYMIGGDNQYHSSYVYKRGAERTYSPAFELRQSPLYIHGANGHDYDLRIEYNQPTVEVAVGIDSMTFPFFAAEGTGSPYFKPYVLNTGETLVRELNFTVEPNNDWLPAGFPVFEGTDAAMTSALTEMFYERNYERHIGSGPTWREWMGTIRDWLQDEAWRTGEKYSMLVQRQDPDGYPWTWDNSKGWPFPGDGSDTLHHIDTPANFILGGYRYYVATGDRELLSTQIDRMRAALAYMLDYYNPTKKLFIITQSDHEGISVTENGSDYWDILPHGHIDAYSNMHGYAALTAMAELEQLVGNTARAAELNGYANDLKAAYDTTFWRTNHYIQTIDVNGVEHDYGPIYLNVAAFYYGLGDSAKATTFFNWAETVTTSSGEADVFSKFVFAPRATVTSNPSKAQGGWWVSAWDNYGAYGDQIQDGGAALYTTFYEIASRAQYLGANNAYGRFSDIIDRYALDHLSGGKTLYNGETVQHTYAGSVGTWGEFPESALVPVALLRGFMGIKMDKDGLQIKPNMPSTGLTQAGVTNFRYWDMNLKLTVSNSSVRLQVLENESPYTDWEVNGTAVSGLFDITVSLSPGQNVTLTREAGLGVNLETIEYDTMVGWASGDYYPVSINGRGIGGHNGDDDSVRYKWPLLKGKNVITVKAVNAPGSTGGFLADFTLPDGRKIVSDASWKIRSEREDRYDGLALADGNWTQATSQGAYSSSTRGPVVNFPGGSDAHWIWDSTGQAPWLLLRKTFNWDEYWSFNYDGDEQEWGGFTHLLDRKVVGGTFNAEISGNDPSMTQSINVDAAKKKRFVVRMKNGTASTTAQLYWATVLSGMDESKRVDFTIVANDPNYTTYEVDLTGHPEWRGTITALRFDPATNATGTTSIDWIELKSLDGDFDVADRVGISASSAYSSGWEASQAIDDDIATVWSSTAHTVNATEWIQLDLGKAHTIERVRLKPRPGGSGFPVDFKIQTSMDGANWTDVPGQAYTGYSNPGSSLETFAFSSPVTAKHVRIYATQLGQDDNNNYVFQLSELWADDKKISGSPS</sequence>
<dbReference type="InterPro" id="IPR008979">
    <property type="entry name" value="Galactose-bd-like_sf"/>
</dbReference>
<dbReference type="SUPFAM" id="SSF48208">
    <property type="entry name" value="Six-hairpin glycosidases"/>
    <property type="match status" value="1"/>
</dbReference>
<evidence type="ECO:0000313" key="3">
    <source>
        <dbReference type="EMBL" id="GBG05571.1"/>
    </source>
</evidence>
<reference evidence="3 4" key="1">
    <citation type="submission" date="2017-08" db="EMBL/GenBank/DDBJ databases">
        <title>Substantial Increase in Enzyme Production by Combined Drug-Resistance Mutations in Paenibacillus agaridevorans.</title>
        <authorList>
            <person name="Tanaka Y."/>
            <person name="Funane K."/>
            <person name="Hosaka T."/>
            <person name="Shiwa Y."/>
            <person name="Fujita N."/>
            <person name="Miyazaki T."/>
            <person name="Yoshikawa H."/>
            <person name="Murakami K."/>
            <person name="Kasahara K."/>
            <person name="Inaoka T."/>
            <person name="Hiraga Y."/>
            <person name="Ochi K."/>
        </authorList>
    </citation>
    <scope>NUCLEOTIDE SEQUENCE [LARGE SCALE GENOMIC DNA]</scope>
    <source>
        <strain evidence="3 4">T-3040</strain>
    </source>
</reference>
<dbReference type="Gene3D" id="2.60.120.260">
    <property type="entry name" value="Galactose-binding domain-like"/>
    <property type="match status" value="2"/>
</dbReference>
<accession>A0A2R5EQ65</accession>
<evidence type="ECO:0000313" key="4">
    <source>
        <dbReference type="Proteomes" id="UP000245202"/>
    </source>
</evidence>
<dbReference type="GO" id="GO:0005975">
    <property type="term" value="P:carbohydrate metabolic process"/>
    <property type="evidence" value="ECO:0007669"/>
    <property type="project" value="InterPro"/>
</dbReference>
<dbReference type="InterPro" id="IPR006775">
    <property type="entry name" value="GH116_catalytic"/>
</dbReference>
<dbReference type="Gene3D" id="1.50.10.10">
    <property type="match status" value="1"/>
</dbReference>
<feature type="chain" id="PRO_5039692747" description="F5/8 type C domain-containing protein" evidence="1">
    <location>
        <begin position="19"/>
        <end position="1341"/>
    </location>
</feature>
<gene>
    <name evidence="3" type="ORF">PAT3040_00053</name>
</gene>
<dbReference type="SUPFAM" id="SSF49785">
    <property type="entry name" value="Galactose-binding domain-like"/>
    <property type="match status" value="1"/>
</dbReference>
<proteinExistence type="predicted"/>